<feature type="transmembrane region" description="Helical" evidence="1">
    <location>
        <begin position="12"/>
        <end position="34"/>
    </location>
</feature>
<dbReference type="AlphaFoldDB" id="A0A3B1ASS5"/>
<organism evidence="2">
    <name type="scientific">hydrothermal vent metagenome</name>
    <dbReference type="NCBI Taxonomy" id="652676"/>
    <lineage>
        <taxon>unclassified sequences</taxon>
        <taxon>metagenomes</taxon>
        <taxon>ecological metagenomes</taxon>
    </lineage>
</organism>
<keyword evidence="1" id="KW-0472">Membrane</keyword>
<protein>
    <submittedName>
        <fullName evidence="2">Uncharacterized protein</fullName>
    </submittedName>
</protein>
<accession>A0A3B1ASS5</accession>
<reference evidence="2" key="1">
    <citation type="submission" date="2018-06" db="EMBL/GenBank/DDBJ databases">
        <authorList>
            <person name="Zhirakovskaya E."/>
        </authorList>
    </citation>
    <scope>NUCLEOTIDE SEQUENCE</scope>
</reference>
<evidence type="ECO:0000256" key="1">
    <source>
        <dbReference type="SAM" id="Phobius"/>
    </source>
</evidence>
<gene>
    <name evidence="2" type="ORF">MNBD_GAMMA20-1259</name>
</gene>
<proteinExistence type="predicted"/>
<evidence type="ECO:0000313" key="2">
    <source>
        <dbReference type="EMBL" id="VAX02903.1"/>
    </source>
</evidence>
<dbReference type="EMBL" id="UOFU01000299">
    <property type="protein sequence ID" value="VAX02903.1"/>
    <property type="molecule type" value="Genomic_DNA"/>
</dbReference>
<keyword evidence="1" id="KW-0812">Transmembrane</keyword>
<sequence length="71" mass="7650">MMSQGEKRGVKTKLLGVVMISLGILDSLLTLRGGLPSEKYILLIVLGILVFIIGAVRAGRQPDDSADEQVR</sequence>
<name>A0A3B1ASS5_9ZZZZ</name>
<feature type="transmembrane region" description="Helical" evidence="1">
    <location>
        <begin position="40"/>
        <end position="59"/>
    </location>
</feature>
<keyword evidence="1" id="KW-1133">Transmembrane helix</keyword>